<proteinExistence type="predicted"/>
<dbReference type="GO" id="GO:0005524">
    <property type="term" value="F:ATP binding"/>
    <property type="evidence" value="ECO:0007669"/>
    <property type="project" value="InterPro"/>
</dbReference>
<organism evidence="4 5">
    <name type="scientific">Leptospira congkakensis</name>
    <dbReference type="NCBI Taxonomy" id="2484932"/>
    <lineage>
        <taxon>Bacteria</taxon>
        <taxon>Pseudomonadati</taxon>
        <taxon>Spirochaetota</taxon>
        <taxon>Spirochaetia</taxon>
        <taxon>Leptospirales</taxon>
        <taxon>Leptospiraceae</taxon>
        <taxon>Leptospira</taxon>
    </lineage>
</organism>
<evidence type="ECO:0000256" key="1">
    <source>
        <dbReference type="SAM" id="Coils"/>
    </source>
</evidence>
<dbReference type="GO" id="GO:0000731">
    <property type="term" value="P:DNA synthesis involved in DNA repair"/>
    <property type="evidence" value="ECO:0007669"/>
    <property type="project" value="TreeGrafter"/>
</dbReference>
<dbReference type="PANTHER" id="PTHR32182">
    <property type="entry name" value="DNA REPLICATION AND REPAIR PROTEIN RECF"/>
    <property type="match status" value="1"/>
</dbReference>
<name>A0A4Z1AB71_9LEPT</name>
<dbReference type="CDD" id="cd00267">
    <property type="entry name" value="ABC_ATPase"/>
    <property type="match status" value="1"/>
</dbReference>
<feature type="coiled-coil region" evidence="1">
    <location>
        <begin position="475"/>
        <end position="540"/>
    </location>
</feature>
<reference evidence="4" key="1">
    <citation type="journal article" date="2019" name="PLoS Negl. Trop. Dis.">
        <title>Revisiting the worldwide diversity of Leptospira species in the environment.</title>
        <authorList>
            <person name="Vincent A.T."/>
            <person name="Schiettekatte O."/>
            <person name="Bourhy P."/>
            <person name="Veyrier F.J."/>
            <person name="Picardeau M."/>
        </authorList>
    </citation>
    <scope>NUCLEOTIDE SEQUENCE [LARGE SCALE GENOMIC DNA]</scope>
    <source>
        <strain evidence="4">201702422</strain>
    </source>
</reference>
<sequence length="872" mass="101531">MIPEYKRFIEKLKEENSDSGLLKIAQIVYDNLDKLEPLGTNRGKRSIELISLAQSEYENKEITETKAKETEDTDTHQIKRLTSLSIKSFRGFTDLEEFDLDDRIVLLFGPNGTGKSSFCEALEYGLLGFVEEAESKRFSRQEDYLKNARLNNFSPPILKAKDIHDSTIPIFPDEEKYRFCFVEKNRIDNFSRIAAKTPTHQEKLIGSLFGLERFNEFVKNFSTEFDTKYIDLVGIKNEELAEKRKILANHEEVIKNKEKTQIEILEVETKISSDFNAKLEYVELCKLIGLDSSKSRIEVIEEEINSPLPPNFDFNFGIVISLEELIIKYSKELDEKKEDYKKRISEINYRDLYKAILSIKDESSEFCPACLTPLDSVRENPFIRSEKGLQTLEYLSKLETEIEILTESIRSTLVDVVSMLKNIEYIDSELIPEKAEININELIPENNHISIHWWENKFNSNSKNRISLQKISDAVKLHNTKLEKRKEERESLNQELKSLRNLKEIIIRHDENKKTKLQFIEKADEEIKKFEIENKELIEAVNVEKEIVLRNQKITNSYQNFILALQNYRNKLPSLLIADLSDIVKDIYNSFNRQDPENDKIGSIRLPLEKNEKIEIAFNSNLDLYYDALHILSEGHIRCLGLSILLAKNVKEKNPILIFDDPVNAIDDEHRDAIRRTLYEDVYFENTQIILTTHGEEFFKDVHNLIGSEATKKSKSYVFLPHKGDNKIIVDSSPTPRNYILVARERLEKQEIRETLANSRRGLEFITLEIWKLLNKHGDGNLSLKLRYPKSPPELRNVTEQLRSKANKETFHFSNKQKLIESLDKLLGISGESKEWKYLNKGTHEESDRSEFEVSTVKTIVESLEQLEIAIR</sequence>
<dbReference type="InterPro" id="IPR027417">
    <property type="entry name" value="P-loop_NTPase"/>
</dbReference>
<dbReference type="Pfam" id="PF13476">
    <property type="entry name" value="AAA_23"/>
    <property type="match status" value="1"/>
</dbReference>
<dbReference type="InterPro" id="IPR003959">
    <property type="entry name" value="ATPase_AAA_core"/>
</dbReference>
<accession>A0A4Z1AB71</accession>
<feature type="domain" description="ATPase AAA-type core" evidence="2">
    <location>
        <begin position="464"/>
        <end position="694"/>
    </location>
</feature>
<evidence type="ECO:0000313" key="4">
    <source>
        <dbReference type="EMBL" id="TGL93751.1"/>
    </source>
</evidence>
<dbReference type="SUPFAM" id="SSF52540">
    <property type="entry name" value="P-loop containing nucleoside triphosphate hydrolases"/>
    <property type="match status" value="2"/>
</dbReference>
<dbReference type="InterPro" id="IPR038729">
    <property type="entry name" value="Rad50/SbcC_AAA"/>
</dbReference>
<dbReference type="OrthoDB" id="378647at2"/>
<keyword evidence="1" id="KW-0175">Coiled coil</keyword>
<dbReference type="Proteomes" id="UP000298263">
    <property type="component" value="Unassembled WGS sequence"/>
</dbReference>
<dbReference type="GO" id="GO:0016887">
    <property type="term" value="F:ATP hydrolysis activity"/>
    <property type="evidence" value="ECO:0007669"/>
    <property type="project" value="InterPro"/>
</dbReference>
<gene>
    <name evidence="4" type="ORF">EHQ69_04515</name>
</gene>
<feature type="coiled-coil region" evidence="1">
    <location>
        <begin position="319"/>
        <end position="350"/>
    </location>
</feature>
<dbReference type="Gene3D" id="3.40.50.300">
    <property type="entry name" value="P-loop containing nucleotide triphosphate hydrolases"/>
    <property type="match status" value="2"/>
</dbReference>
<feature type="domain" description="Rad50/SbcC-type AAA" evidence="3">
    <location>
        <begin position="83"/>
        <end position="344"/>
    </location>
</feature>
<evidence type="ECO:0000259" key="2">
    <source>
        <dbReference type="Pfam" id="PF13304"/>
    </source>
</evidence>
<dbReference type="EMBL" id="RQGP01000010">
    <property type="protein sequence ID" value="TGL93751.1"/>
    <property type="molecule type" value="Genomic_DNA"/>
</dbReference>
<evidence type="ECO:0000259" key="3">
    <source>
        <dbReference type="Pfam" id="PF13476"/>
    </source>
</evidence>
<dbReference type="Pfam" id="PF13304">
    <property type="entry name" value="AAA_21"/>
    <property type="match status" value="1"/>
</dbReference>
<comment type="caution">
    <text evidence="4">The sequence shown here is derived from an EMBL/GenBank/DDBJ whole genome shotgun (WGS) entry which is preliminary data.</text>
</comment>
<protein>
    <submittedName>
        <fullName evidence="4">Chromosome segregation protein SMC</fullName>
    </submittedName>
</protein>
<keyword evidence="5" id="KW-1185">Reference proteome</keyword>
<dbReference type="RefSeq" id="WP_135588152.1">
    <property type="nucleotide sequence ID" value="NZ_RQGO01000019.1"/>
</dbReference>
<dbReference type="AlphaFoldDB" id="A0A4Z1AB71"/>
<dbReference type="PANTHER" id="PTHR32182:SF22">
    <property type="entry name" value="ATP-DEPENDENT ENDONUCLEASE, OLD FAMILY-RELATED"/>
    <property type="match status" value="1"/>
</dbReference>
<dbReference type="GO" id="GO:0006302">
    <property type="term" value="P:double-strand break repair"/>
    <property type="evidence" value="ECO:0007669"/>
    <property type="project" value="InterPro"/>
</dbReference>
<evidence type="ECO:0000313" key="5">
    <source>
        <dbReference type="Proteomes" id="UP000298263"/>
    </source>
</evidence>